<organism evidence="1 2">
    <name type="scientific">Opisthorchis viverrini</name>
    <name type="common">Southeast Asian liver fluke</name>
    <dbReference type="NCBI Taxonomy" id="6198"/>
    <lineage>
        <taxon>Eukaryota</taxon>
        <taxon>Metazoa</taxon>
        <taxon>Spiralia</taxon>
        <taxon>Lophotrochozoa</taxon>
        <taxon>Platyhelminthes</taxon>
        <taxon>Trematoda</taxon>
        <taxon>Digenea</taxon>
        <taxon>Opisthorchiida</taxon>
        <taxon>Opisthorchiata</taxon>
        <taxon>Opisthorchiidae</taxon>
        <taxon>Opisthorchis</taxon>
    </lineage>
</organism>
<sequence>MKDNYVVIVLSSGIQCTRAVSCHGWVYCKCGKRSKRQTEIRRSRKGQGCRMVRNSVELRPYKFIGERSCIVRHSCIFHHKHTATSRHMFHRMARLDSDVQDGFAYHQTSTQILARLTGVRPQKLATRPSSYGPLFLHAQSGMVHFDNVTNNRLRVPMVALKTGCTPPTNWSTPYNRFPGTSSGSWGAYVHMLYR</sequence>
<accession>A0A074ZD61</accession>
<dbReference type="RefSeq" id="XP_009171137.1">
    <property type="nucleotide sequence ID" value="XM_009172873.1"/>
</dbReference>
<reference evidence="1 2" key="1">
    <citation type="submission" date="2013-11" db="EMBL/GenBank/DDBJ databases">
        <title>Opisthorchis viverrini - life in the bile duct.</title>
        <authorList>
            <person name="Young N.D."/>
            <person name="Nagarajan N."/>
            <person name="Lin S.J."/>
            <person name="Korhonen P.K."/>
            <person name="Jex A.R."/>
            <person name="Hall R.S."/>
            <person name="Safavi-Hemami H."/>
            <person name="Kaewkong W."/>
            <person name="Bertrand D."/>
            <person name="Gao S."/>
            <person name="Seet Q."/>
            <person name="Wongkham S."/>
            <person name="Teh B.T."/>
            <person name="Wongkham C."/>
            <person name="Intapan P.M."/>
            <person name="Maleewong W."/>
            <person name="Yang X."/>
            <person name="Hu M."/>
            <person name="Wang Z."/>
            <person name="Hofmann A."/>
            <person name="Sternberg P.W."/>
            <person name="Tan P."/>
            <person name="Wang J."/>
            <person name="Gasser R.B."/>
        </authorList>
    </citation>
    <scope>NUCLEOTIDE SEQUENCE [LARGE SCALE GENOMIC DNA]</scope>
</reference>
<dbReference type="AlphaFoldDB" id="A0A074ZD61"/>
<gene>
    <name evidence="1" type="ORF">T265_14268</name>
</gene>
<name>A0A074ZD61_OPIVI</name>
<evidence type="ECO:0000313" key="1">
    <source>
        <dbReference type="EMBL" id="KER25123.1"/>
    </source>
</evidence>
<keyword evidence="2" id="KW-1185">Reference proteome</keyword>
<dbReference type="CTD" id="20328434"/>
<proteinExistence type="predicted"/>
<dbReference type="GeneID" id="20328434"/>
<feature type="non-terminal residue" evidence="1">
    <location>
        <position position="194"/>
    </location>
</feature>
<dbReference type="KEGG" id="ovi:T265_14268"/>
<dbReference type="EMBL" id="KL596786">
    <property type="protein sequence ID" value="KER25123.1"/>
    <property type="molecule type" value="Genomic_DNA"/>
</dbReference>
<evidence type="ECO:0000313" key="2">
    <source>
        <dbReference type="Proteomes" id="UP000054324"/>
    </source>
</evidence>
<protein>
    <submittedName>
        <fullName evidence="1">Uncharacterized protein</fullName>
    </submittedName>
</protein>
<dbReference type="Proteomes" id="UP000054324">
    <property type="component" value="Unassembled WGS sequence"/>
</dbReference>